<keyword evidence="5" id="KW-1185">Reference proteome</keyword>
<evidence type="ECO:0000256" key="1">
    <source>
        <dbReference type="ARBA" id="ARBA00006484"/>
    </source>
</evidence>
<dbReference type="Proteomes" id="UP001427805">
    <property type="component" value="Unassembled WGS sequence"/>
</dbReference>
<sequence>MSRQENVIVTGAGSGIGKAFTRLFLADGAHVLAVSLLPEELDRLRDEMADVGGTLVTHVQDLSAPGAAEALLAHCDAQGWQVDTLVNNAGFATFGDVVDTDLMRIETMLRLNVITVTALSSLFGARMRERGSGTILNVGSTAGMVPAVRFAAYGGTKAYVNAFTVALREEMRPNGVNVTCLAPGPVQTKFAETAKIDSFDGTSMLKKWFASGRGSTAEDVARAGYDGMREGKAMVLAGTGSGLAALAQHLIPQSLLPRLMKNM</sequence>
<keyword evidence="2" id="KW-0560">Oxidoreductase</keyword>
<gene>
    <name evidence="4" type="ORF">TPR58_17685</name>
</gene>
<evidence type="ECO:0000313" key="4">
    <source>
        <dbReference type="EMBL" id="MEN3749012.1"/>
    </source>
</evidence>
<comment type="caution">
    <text evidence="4">The sequence shown here is derived from an EMBL/GenBank/DDBJ whole genome shotgun (WGS) entry which is preliminary data.</text>
</comment>
<reference evidence="4 5" key="1">
    <citation type="submission" date="2024-05" db="EMBL/GenBank/DDBJ databases">
        <title>Sphingomonas sp. HF-S3 16S ribosomal RNA gene Genome sequencing and assembly.</title>
        <authorList>
            <person name="Lee H."/>
        </authorList>
    </citation>
    <scope>NUCLEOTIDE SEQUENCE [LARGE SCALE GENOMIC DNA]</scope>
    <source>
        <strain evidence="4 5">HF-S3</strain>
    </source>
</reference>
<evidence type="ECO:0000256" key="2">
    <source>
        <dbReference type="ARBA" id="ARBA00023002"/>
    </source>
</evidence>
<dbReference type="InterPro" id="IPR002347">
    <property type="entry name" value="SDR_fam"/>
</dbReference>
<dbReference type="PRINTS" id="PR00081">
    <property type="entry name" value="GDHRDH"/>
</dbReference>
<organism evidence="4 5">
    <name type="scientific">Sphingomonas rustica</name>
    <dbReference type="NCBI Taxonomy" id="3103142"/>
    <lineage>
        <taxon>Bacteria</taxon>
        <taxon>Pseudomonadati</taxon>
        <taxon>Pseudomonadota</taxon>
        <taxon>Alphaproteobacteria</taxon>
        <taxon>Sphingomonadales</taxon>
        <taxon>Sphingomonadaceae</taxon>
        <taxon>Sphingomonas</taxon>
    </lineage>
</organism>
<dbReference type="SUPFAM" id="SSF51735">
    <property type="entry name" value="NAD(P)-binding Rossmann-fold domains"/>
    <property type="match status" value="1"/>
</dbReference>
<dbReference type="PANTHER" id="PTHR44196:SF2">
    <property type="entry name" value="SHORT-CHAIN DEHYDROGENASE-RELATED"/>
    <property type="match status" value="1"/>
</dbReference>
<dbReference type="RefSeq" id="WP_346248053.1">
    <property type="nucleotide sequence ID" value="NZ_JBDIZK010000011.1"/>
</dbReference>
<comment type="similarity">
    <text evidence="1 3">Belongs to the short-chain dehydrogenases/reductases (SDR) family.</text>
</comment>
<name>A0ABV0BBS6_9SPHN</name>
<dbReference type="PANTHER" id="PTHR44196">
    <property type="entry name" value="DEHYDROGENASE/REDUCTASE SDR FAMILY MEMBER 7B"/>
    <property type="match status" value="1"/>
</dbReference>
<evidence type="ECO:0000256" key="3">
    <source>
        <dbReference type="RuleBase" id="RU000363"/>
    </source>
</evidence>
<protein>
    <submittedName>
        <fullName evidence="4">SDR family NAD(P)-dependent oxidoreductase</fullName>
    </submittedName>
</protein>
<dbReference type="PRINTS" id="PR00080">
    <property type="entry name" value="SDRFAMILY"/>
</dbReference>
<dbReference type="Pfam" id="PF00106">
    <property type="entry name" value="adh_short"/>
    <property type="match status" value="1"/>
</dbReference>
<accession>A0ABV0BBS6</accession>
<dbReference type="Gene3D" id="3.40.50.720">
    <property type="entry name" value="NAD(P)-binding Rossmann-like Domain"/>
    <property type="match status" value="1"/>
</dbReference>
<dbReference type="InterPro" id="IPR036291">
    <property type="entry name" value="NAD(P)-bd_dom_sf"/>
</dbReference>
<proteinExistence type="inferred from homology"/>
<dbReference type="PIRSF" id="PIRSF000126">
    <property type="entry name" value="11-beta-HSD1"/>
    <property type="match status" value="1"/>
</dbReference>
<dbReference type="InterPro" id="IPR020904">
    <property type="entry name" value="Sc_DH/Rdtase_CS"/>
</dbReference>
<dbReference type="PROSITE" id="PS00061">
    <property type="entry name" value="ADH_SHORT"/>
    <property type="match status" value="1"/>
</dbReference>
<dbReference type="EMBL" id="JBDIZK010000011">
    <property type="protein sequence ID" value="MEN3749012.1"/>
    <property type="molecule type" value="Genomic_DNA"/>
</dbReference>
<evidence type="ECO:0000313" key="5">
    <source>
        <dbReference type="Proteomes" id="UP001427805"/>
    </source>
</evidence>
<dbReference type="CDD" id="cd05233">
    <property type="entry name" value="SDR_c"/>
    <property type="match status" value="1"/>
</dbReference>